<name>A0A8A4TW27_SULCO</name>
<dbReference type="Pfam" id="PF02096">
    <property type="entry name" value="60KD_IMP"/>
    <property type="match status" value="1"/>
</dbReference>
<feature type="region of interest" description="Disordered" evidence="14">
    <location>
        <begin position="33"/>
        <end position="55"/>
    </location>
</feature>
<gene>
    <name evidence="13 17" type="primary">yidC</name>
    <name evidence="17" type="ORF">J3U87_14700</name>
</gene>
<keyword evidence="6 13" id="KW-0812">Transmembrane</keyword>
<dbReference type="PANTHER" id="PTHR12428:SF65">
    <property type="entry name" value="CYTOCHROME C OXIDASE ASSEMBLY PROTEIN COX18, MITOCHONDRIAL"/>
    <property type="match status" value="1"/>
</dbReference>
<dbReference type="Gene3D" id="2.70.98.90">
    <property type="match status" value="1"/>
</dbReference>
<evidence type="ECO:0000256" key="4">
    <source>
        <dbReference type="ARBA" id="ARBA00022448"/>
    </source>
</evidence>
<comment type="subcellular location">
    <subcellularLocation>
        <location evidence="1">Cell inner membrane</location>
        <topology evidence="1">Multi-pass membrane protein</topology>
    </subcellularLocation>
    <subcellularLocation>
        <location evidence="13">Cell membrane</location>
        <topology evidence="13">Multi-pass membrane protein</topology>
    </subcellularLocation>
</comment>
<dbReference type="InterPro" id="IPR001708">
    <property type="entry name" value="YidC/ALB3/OXA1/COX18"/>
</dbReference>
<feature type="transmembrane region" description="Helical" evidence="13">
    <location>
        <begin position="361"/>
        <end position="381"/>
    </location>
</feature>
<dbReference type="KEGG" id="scor:J3U87_14700"/>
<dbReference type="HAMAP" id="MF_01810">
    <property type="entry name" value="YidC_type1"/>
    <property type="match status" value="1"/>
</dbReference>
<dbReference type="InterPro" id="IPR019998">
    <property type="entry name" value="Membr_insert_YidC"/>
</dbReference>
<evidence type="ECO:0000256" key="8">
    <source>
        <dbReference type="ARBA" id="ARBA00022989"/>
    </source>
</evidence>
<organism evidence="17 18">
    <name type="scientific">Sulfidibacter corallicola</name>
    <dbReference type="NCBI Taxonomy" id="2818388"/>
    <lineage>
        <taxon>Bacteria</taxon>
        <taxon>Pseudomonadati</taxon>
        <taxon>Acidobacteriota</taxon>
        <taxon>Holophagae</taxon>
        <taxon>Acanthopleuribacterales</taxon>
        <taxon>Acanthopleuribacteraceae</taxon>
        <taxon>Sulfidibacter</taxon>
    </lineage>
</organism>
<dbReference type="GO" id="GO:0015031">
    <property type="term" value="P:protein transport"/>
    <property type="evidence" value="ECO:0007669"/>
    <property type="project" value="UniProtKB-KW"/>
</dbReference>
<evidence type="ECO:0000256" key="14">
    <source>
        <dbReference type="SAM" id="MobiDB-lite"/>
    </source>
</evidence>
<comment type="similarity">
    <text evidence="2 13">Belongs to the OXA1/ALB3/YidC family. Type 1 subfamily.</text>
</comment>
<reference evidence="17" key="1">
    <citation type="submission" date="2021-03" db="EMBL/GenBank/DDBJ databases">
        <title>Acanthopleuribacteraceae sp. M133.</title>
        <authorList>
            <person name="Wang G."/>
        </authorList>
    </citation>
    <scope>NUCLEOTIDE SEQUENCE</scope>
    <source>
        <strain evidence="17">M133</strain>
    </source>
</reference>
<dbReference type="InterPro" id="IPR028055">
    <property type="entry name" value="YidC/Oxa/ALB_C"/>
</dbReference>
<sequence>MEKRFVLAITTCMAIYFLWMAAGRYLGYEMNKPEPASPEVKQEQVTTQETPNLDLEPETGTLEVADAETSVENPPEEAIEQQVVTLENEHLRLRLDNRGGLVRGAVLKNYHNSSKKIELVRLVNGWKHFPGEVLLKDRRSTADWMFKISQPDPNEVVFTAKAEGYELRKTFRLGQTYEVFCDIQMKGPSDDTFKMVVSEGLQPVLPGDKLTPSFFDMGAINPKIMRIAWSEDGSHQEDDIAKLKVHDFQPVLDEVETVVWAGVQDTYFASVFLLDQATDNLYLSGVATPIVNSQETVNLPAVALRGDSALTGRFYFGPTEEQQLETVDEKLGNLVSYGWAGLLSKGLFILLKGCYDITGNWGWAIVVLTLIIKLALFPLAIPSMKSSIKMRQLQPKLEKLRQKYSDTDLETKQKLNQEMFKIYKEEGVNPFSSCLTMLPQMPIFFAYFSLLRTSISLRQAEWLFWIEDLSVKDPTFLLPILMAASMFLTSLSMPMPSGDPTQQKMMKFMPVLFAFFFIGMPAGLVLYMITGNIFTLIQSYGLRWRYENK</sequence>
<evidence type="ECO:0000256" key="3">
    <source>
        <dbReference type="ARBA" id="ARBA00015325"/>
    </source>
</evidence>
<dbReference type="PRINTS" id="PR01900">
    <property type="entry name" value="YIDCPROTEIN"/>
</dbReference>
<evidence type="ECO:0000256" key="12">
    <source>
        <dbReference type="ARBA" id="ARBA00033342"/>
    </source>
</evidence>
<comment type="subunit">
    <text evidence="13">Interacts with the Sec translocase complex via SecD. Specifically interacts with transmembrane segments of nascent integral membrane proteins during membrane integration.</text>
</comment>
<comment type="function">
    <text evidence="13">Required for the insertion and/or proper folding and/or complex formation of integral membrane proteins into the membrane. Involved in integration of membrane proteins that insert both dependently and independently of the Sec translocase complex, as well as at least some lipoproteins. Aids folding of multispanning membrane proteins.</text>
</comment>
<dbReference type="NCBIfam" id="TIGR03593">
    <property type="entry name" value="yidC_nterm"/>
    <property type="match status" value="1"/>
</dbReference>
<evidence type="ECO:0000256" key="6">
    <source>
        <dbReference type="ARBA" id="ARBA00022692"/>
    </source>
</evidence>
<evidence type="ECO:0000256" key="10">
    <source>
        <dbReference type="ARBA" id="ARBA00023186"/>
    </source>
</evidence>
<dbReference type="InterPro" id="IPR047196">
    <property type="entry name" value="YidC_ALB_C"/>
</dbReference>
<dbReference type="PANTHER" id="PTHR12428">
    <property type="entry name" value="OXA1"/>
    <property type="match status" value="1"/>
</dbReference>
<dbReference type="GO" id="GO:0051205">
    <property type="term" value="P:protein insertion into membrane"/>
    <property type="evidence" value="ECO:0007669"/>
    <property type="project" value="TreeGrafter"/>
</dbReference>
<feature type="domain" description="Membrane insertase YidC/Oxa/ALB C-terminal" evidence="15">
    <location>
        <begin position="361"/>
        <end position="540"/>
    </location>
</feature>
<evidence type="ECO:0000256" key="5">
    <source>
        <dbReference type="ARBA" id="ARBA00022475"/>
    </source>
</evidence>
<keyword evidence="4 13" id="KW-0813">Transport</keyword>
<dbReference type="InterPro" id="IPR038221">
    <property type="entry name" value="YidC_periplasmic_sf"/>
</dbReference>
<protein>
    <recommendedName>
        <fullName evidence="3 13">Membrane protein insertase YidC</fullName>
    </recommendedName>
    <alternativeName>
        <fullName evidence="12 13">Foldase YidC</fullName>
    </alternativeName>
    <alternativeName>
        <fullName evidence="11 13">Membrane integrase YidC</fullName>
    </alternativeName>
    <alternativeName>
        <fullName evidence="13">Membrane protein YidC</fullName>
    </alternativeName>
</protein>
<dbReference type="RefSeq" id="WP_237383802.1">
    <property type="nucleotide sequence ID" value="NZ_CP071793.1"/>
</dbReference>
<dbReference type="CDD" id="cd20070">
    <property type="entry name" value="5TM_YidC_Alb3"/>
    <property type="match status" value="1"/>
</dbReference>
<proteinExistence type="inferred from homology"/>
<dbReference type="PRINTS" id="PR00701">
    <property type="entry name" value="60KDINNERMP"/>
</dbReference>
<dbReference type="CDD" id="cd19961">
    <property type="entry name" value="EcYidC-like_peri"/>
    <property type="match status" value="1"/>
</dbReference>
<dbReference type="Proteomes" id="UP000663929">
    <property type="component" value="Chromosome"/>
</dbReference>
<accession>A0A8A4TW27</accession>
<dbReference type="InterPro" id="IPR028053">
    <property type="entry name" value="Membr_insert_YidC_N"/>
</dbReference>
<evidence type="ECO:0000256" key="9">
    <source>
        <dbReference type="ARBA" id="ARBA00023136"/>
    </source>
</evidence>
<comment type="caution">
    <text evidence="13">Lacks conserved residue(s) required for the propagation of feature annotation.</text>
</comment>
<keyword evidence="18" id="KW-1185">Reference proteome</keyword>
<dbReference type="GO" id="GO:0032977">
    <property type="term" value="F:membrane insertase activity"/>
    <property type="evidence" value="ECO:0007669"/>
    <property type="project" value="InterPro"/>
</dbReference>
<evidence type="ECO:0000259" key="16">
    <source>
        <dbReference type="Pfam" id="PF14849"/>
    </source>
</evidence>
<evidence type="ECO:0000256" key="11">
    <source>
        <dbReference type="ARBA" id="ARBA00033245"/>
    </source>
</evidence>
<keyword evidence="10 13" id="KW-0143">Chaperone</keyword>
<dbReference type="GO" id="GO:0005886">
    <property type="term" value="C:plasma membrane"/>
    <property type="evidence" value="ECO:0007669"/>
    <property type="project" value="UniProtKB-SubCell"/>
</dbReference>
<dbReference type="AlphaFoldDB" id="A0A8A4TW27"/>
<feature type="transmembrane region" description="Helical" evidence="13">
    <location>
        <begin position="476"/>
        <end position="496"/>
    </location>
</feature>
<evidence type="ECO:0000256" key="7">
    <source>
        <dbReference type="ARBA" id="ARBA00022927"/>
    </source>
</evidence>
<evidence type="ECO:0000313" key="17">
    <source>
        <dbReference type="EMBL" id="QTD53700.1"/>
    </source>
</evidence>
<evidence type="ECO:0000313" key="18">
    <source>
        <dbReference type="Proteomes" id="UP000663929"/>
    </source>
</evidence>
<evidence type="ECO:0000256" key="13">
    <source>
        <dbReference type="HAMAP-Rule" id="MF_01810"/>
    </source>
</evidence>
<evidence type="ECO:0000256" key="1">
    <source>
        <dbReference type="ARBA" id="ARBA00004429"/>
    </source>
</evidence>
<keyword evidence="5 13" id="KW-1003">Cell membrane</keyword>
<keyword evidence="9 13" id="KW-0472">Membrane</keyword>
<keyword evidence="8 13" id="KW-1133">Transmembrane helix</keyword>
<evidence type="ECO:0000259" key="15">
    <source>
        <dbReference type="Pfam" id="PF02096"/>
    </source>
</evidence>
<dbReference type="NCBIfam" id="TIGR03592">
    <property type="entry name" value="yidC_oxa1_cterm"/>
    <property type="match status" value="1"/>
</dbReference>
<feature type="transmembrane region" description="Helical" evidence="13">
    <location>
        <begin position="508"/>
        <end position="529"/>
    </location>
</feature>
<feature type="domain" description="Membrane insertase YidC N-terminal" evidence="16">
    <location>
        <begin position="84"/>
        <end position="349"/>
    </location>
</feature>
<dbReference type="Pfam" id="PF14849">
    <property type="entry name" value="YidC_periplas"/>
    <property type="match status" value="1"/>
</dbReference>
<dbReference type="EMBL" id="CP071793">
    <property type="protein sequence ID" value="QTD53700.1"/>
    <property type="molecule type" value="Genomic_DNA"/>
</dbReference>
<evidence type="ECO:0000256" key="2">
    <source>
        <dbReference type="ARBA" id="ARBA00010527"/>
    </source>
</evidence>
<keyword evidence="7 13" id="KW-0653">Protein transport</keyword>